<organism evidence="2 3">
    <name type="scientific">Letharia columbiana</name>
    <dbReference type="NCBI Taxonomy" id="112416"/>
    <lineage>
        <taxon>Eukaryota</taxon>
        <taxon>Fungi</taxon>
        <taxon>Dikarya</taxon>
        <taxon>Ascomycota</taxon>
        <taxon>Pezizomycotina</taxon>
        <taxon>Lecanoromycetes</taxon>
        <taxon>OSLEUM clade</taxon>
        <taxon>Lecanoromycetidae</taxon>
        <taxon>Lecanorales</taxon>
        <taxon>Lecanorineae</taxon>
        <taxon>Parmeliaceae</taxon>
        <taxon>Letharia</taxon>
    </lineage>
</organism>
<evidence type="ECO:0000313" key="3">
    <source>
        <dbReference type="Proteomes" id="UP000578531"/>
    </source>
</evidence>
<dbReference type="EMBL" id="JACCJC010000055">
    <property type="protein sequence ID" value="KAF6231661.1"/>
    <property type="molecule type" value="Genomic_DNA"/>
</dbReference>
<feature type="compositionally biased region" description="Polar residues" evidence="1">
    <location>
        <begin position="74"/>
        <end position="100"/>
    </location>
</feature>
<protein>
    <submittedName>
        <fullName evidence="2">Uncharacterized protein</fullName>
    </submittedName>
</protein>
<feature type="region of interest" description="Disordered" evidence="1">
    <location>
        <begin position="412"/>
        <end position="575"/>
    </location>
</feature>
<feature type="compositionally biased region" description="Low complexity" evidence="1">
    <location>
        <begin position="533"/>
        <end position="552"/>
    </location>
</feature>
<reference evidence="2 3" key="1">
    <citation type="journal article" date="2020" name="Genomics">
        <title>Complete, high-quality genomes from long-read metagenomic sequencing of two wolf lichen thalli reveals enigmatic genome architecture.</title>
        <authorList>
            <person name="McKenzie S.K."/>
            <person name="Walston R.F."/>
            <person name="Allen J.L."/>
        </authorList>
    </citation>
    <scope>NUCLEOTIDE SEQUENCE [LARGE SCALE GENOMIC DNA]</scope>
    <source>
        <strain evidence="2">WasteWater2</strain>
    </source>
</reference>
<evidence type="ECO:0000313" key="2">
    <source>
        <dbReference type="EMBL" id="KAF6231661.1"/>
    </source>
</evidence>
<proteinExistence type="predicted"/>
<keyword evidence="3" id="KW-1185">Reference proteome</keyword>
<dbReference type="GeneID" id="59291840"/>
<sequence>MPVHSDRALIAETFPFAEVGTEEKPYEMMYKSLVSCLLLDASGLATAFEFSTISTANISSFSHASATAPPMRLGSTSHSYTTLKSSNIPQGQSPPNSNSRGDYVTTRYTTQHPTYTLPLGFTNTEDFGPSGVVLVGPTTWATQDVLPVVEVANDLTTTSSTPQPWDANGFLYDKNKTVVASFISYGRQPACTSDFFSYAAANPSTTVTPRWATFFTLTNGQTTVAVSYSTVLWPITSEPYCCGRCSIYFNNLQMLYWPALHPNTACLGKTSAGFDSTSTNAGTAARNHSVYATDSDGYIYTSPSIYVKFPTVSASDACGLIGSAATSITLAFSARELSTFILNDGTGTNYQTFTSALDTAELPCGPWNGTDHFLPEAWSNYSSYQPLIVLPSKLIAMVPAWKSCTADMFEGQDPPRTLSPAAAMAPAPTNVGTQAQNNAASPSPSIPALPHKTGAGVSQQKDPDPDPSPNSPSKPVDPSTGTSGDPSNSNPSPKPSGPSTGESGDSSSDNLHPKPNDPWSGDSGVPNDSQDPAGNAASAATAPALDPTQAPAGDPPSNGPSNPSAADLSDTKNTPLTLPSAIVLHGHTITQDAAPVTINGMPVVYQSGSISAEGEVKAIPAGWGVFDPIEKE</sequence>
<feature type="compositionally biased region" description="Low complexity" evidence="1">
    <location>
        <begin position="439"/>
        <end position="448"/>
    </location>
</feature>
<dbReference type="AlphaFoldDB" id="A0A8H6L150"/>
<gene>
    <name evidence="2" type="ORF">HO173_010193</name>
</gene>
<evidence type="ECO:0000256" key="1">
    <source>
        <dbReference type="SAM" id="MobiDB-lite"/>
    </source>
</evidence>
<dbReference type="RefSeq" id="XP_037161093.1">
    <property type="nucleotide sequence ID" value="XM_037312079.1"/>
</dbReference>
<dbReference type="OrthoDB" id="3944128at2759"/>
<feature type="region of interest" description="Disordered" evidence="1">
    <location>
        <begin position="69"/>
        <end position="104"/>
    </location>
</feature>
<name>A0A8H6L150_9LECA</name>
<comment type="caution">
    <text evidence="2">The sequence shown here is derived from an EMBL/GenBank/DDBJ whole genome shotgun (WGS) entry which is preliminary data.</text>
</comment>
<feature type="compositionally biased region" description="Low complexity" evidence="1">
    <location>
        <begin position="473"/>
        <end position="504"/>
    </location>
</feature>
<dbReference type="Proteomes" id="UP000578531">
    <property type="component" value="Unassembled WGS sequence"/>
</dbReference>
<accession>A0A8H6L150</accession>